<accession>A0A3N9NYA3</accession>
<evidence type="ECO:0000313" key="1">
    <source>
        <dbReference type="EMBL" id="RQW08379.1"/>
    </source>
</evidence>
<evidence type="ECO:0000313" key="2">
    <source>
        <dbReference type="Proteomes" id="UP000282529"/>
    </source>
</evidence>
<gene>
    <name evidence="1" type="ORF">EH198_22490</name>
</gene>
<dbReference type="AlphaFoldDB" id="A0A3N9NYA3"/>
<protein>
    <submittedName>
        <fullName evidence="1">Uncharacterized protein</fullName>
    </submittedName>
</protein>
<keyword evidence="2" id="KW-1185">Reference proteome</keyword>
<dbReference type="OrthoDB" id="2859043at2"/>
<sequence>MRLRDYIAVVCALELGHAEDRKLVTLSDRLDEEISPREHAELALRIEMNGQGFYLNLFQ</sequence>
<dbReference type="Proteomes" id="UP000282529">
    <property type="component" value="Unassembled WGS sequence"/>
</dbReference>
<name>A0A3N9NYA3_9BACL</name>
<dbReference type="EMBL" id="RQPI01000021">
    <property type="protein sequence ID" value="RQW08379.1"/>
    <property type="molecule type" value="Genomic_DNA"/>
</dbReference>
<proteinExistence type="predicted"/>
<dbReference type="RefSeq" id="WP_124697748.1">
    <property type="nucleotide sequence ID" value="NZ_JBHUFE010000012.1"/>
</dbReference>
<comment type="caution">
    <text evidence="1">The sequence shown here is derived from an EMBL/GenBank/DDBJ whole genome shotgun (WGS) entry which is preliminary data.</text>
</comment>
<reference evidence="1 2" key="1">
    <citation type="submission" date="2018-11" db="EMBL/GenBank/DDBJ databases">
        <title>Genome sequence of strain 7197.</title>
        <authorList>
            <person name="Gao J."/>
            <person name="Sun J."/>
        </authorList>
    </citation>
    <scope>NUCLEOTIDE SEQUENCE [LARGE SCALE GENOMIC DNA]</scope>
    <source>
        <strain evidence="1 2">7197</strain>
    </source>
</reference>
<organism evidence="1 2">
    <name type="scientific">Paenibacillus rhizophilus</name>
    <dbReference type="NCBI Taxonomy" id="1850366"/>
    <lineage>
        <taxon>Bacteria</taxon>
        <taxon>Bacillati</taxon>
        <taxon>Bacillota</taxon>
        <taxon>Bacilli</taxon>
        <taxon>Bacillales</taxon>
        <taxon>Paenibacillaceae</taxon>
        <taxon>Paenibacillus</taxon>
    </lineage>
</organism>